<evidence type="ECO:0000313" key="1">
    <source>
        <dbReference type="EMBL" id="BBO73457.1"/>
    </source>
</evidence>
<reference evidence="1 2" key="1">
    <citation type="submission" date="2019-11" db="EMBL/GenBank/DDBJ databases">
        <title>Comparative genomics of hydrocarbon-degrading Desulfosarcina strains.</title>
        <authorList>
            <person name="Watanabe M."/>
            <person name="Kojima H."/>
            <person name="Fukui M."/>
        </authorList>
    </citation>
    <scope>NUCLEOTIDE SEQUENCE [LARGE SCALE GENOMIC DNA]</scope>
    <source>
        <strain evidence="1 2">PP31</strain>
    </source>
</reference>
<proteinExistence type="predicted"/>
<sequence>MTSAQGFDGWVEICFGGKHFAMNGKAYDTDPLIDKAVATFDPNFHEPPAVIGHPKHDDPAYGLVQAVKTETRDGKKVLLAKFKNVEPEFAEMVKAGRFPKRSAGFYPDGRLRHVGFLGATPPAIKGLKNIAFGDGDNAIAFEFAEPAPWTWQAITSVFRKLREYFIEKEGAEKADAIIPEWNIQDVDEEAQRASQPTIEEDSAMKFSEFFNVVNLFKKLGGKDEEIDMIVPATTGPGDGASFSEADVETAKKQAAEEAEARVRAEFAESHKTEAKKQRDADIATWVEGKVSAGSIPPAIRDGGLVAFMQGLPDDAIQFAEGQEKQSGLDWFKGFLDTLGESPLFAEIATKGAAGKRNTEAEAEYKLGKEIGERANR</sequence>
<organism evidence="1 2">
    <name type="scientific">Desulfosarcina widdelii</name>
    <dbReference type="NCBI Taxonomy" id="947919"/>
    <lineage>
        <taxon>Bacteria</taxon>
        <taxon>Pseudomonadati</taxon>
        <taxon>Thermodesulfobacteriota</taxon>
        <taxon>Desulfobacteria</taxon>
        <taxon>Desulfobacterales</taxon>
        <taxon>Desulfosarcinaceae</taxon>
        <taxon>Desulfosarcina</taxon>
    </lineage>
</organism>
<dbReference type="OrthoDB" id="9816412at2"/>
<dbReference type="EMBL" id="AP021875">
    <property type="protein sequence ID" value="BBO73457.1"/>
    <property type="molecule type" value="Genomic_DNA"/>
</dbReference>
<dbReference type="AlphaFoldDB" id="A0A5K7ZAG4"/>
<protein>
    <recommendedName>
        <fullName evidence="3">Peptidase</fullName>
    </recommendedName>
</protein>
<dbReference type="KEGG" id="dwd:DSCW_08740"/>
<evidence type="ECO:0000313" key="2">
    <source>
        <dbReference type="Proteomes" id="UP000427769"/>
    </source>
</evidence>
<dbReference type="Proteomes" id="UP000427769">
    <property type="component" value="Chromosome"/>
</dbReference>
<gene>
    <name evidence="1" type="ORF">DSCW_08740</name>
</gene>
<accession>A0A5K7ZAG4</accession>
<keyword evidence="2" id="KW-1185">Reference proteome</keyword>
<evidence type="ECO:0008006" key="3">
    <source>
        <dbReference type="Google" id="ProtNLM"/>
    </source>
</evidence>
<dbReference type="RefSeq" id="WP_155302563.1">
    <property type="nucleotide sequence ID" value="NZ_AP021875.1"/>
</dbReference>
<name>A0A5K7ZAG4_9BACT</name>